<name>A0A8K0P501_LADFU</name>
<evidence type="ECO:0000256" key="2">
    <source>
        <dbReference type="ARBA" id="ARBA00006356"/>
    </source>
</evidence>
<feature type="region of interest" description="Disordered" evidence="7">
    <location>
        <begin position="35"/>
        <end position="89"/>
    </location>
</feature>
<feature type="compositionally biased region" description="Acidic residues" evidence="7">
    <location>
        <begin position="302"/>
        <end position="313"/>
    </location>
</feature>
<feature type="compositionally biased region" description="Acidic residues" evidence="7">
    <location>
        <begin position="57"/>
        <end position="70"/>
    </location>
</feature>
<dbReference type="PANTHER" id="PTHR20986:SF22">
    <property type="entry name" value="FMRFAMIDE-RELATED PEPTIDES"/>
    <property type="match status" value="1"/>
</dbReference>
<accession>A0A8K0P501</accession>
<dbReference type="EMBL" id="KZ308753">
    <property type="protein sequence ID" value="KAG8233946.1"/>
    <property type="molecule type" value="Genomic_DNA"/>
</dbReference>
<dbReference type="InterPro" id="IPR002544">
    <property type="entry name" value="FMRFamid-related_peptide-like"/>
</dbReference>
<keyword evidence="10" id="KW-1185">Reference proteome</keyword>
<organism evidence="9 10">
    <name type="scientific">Ladona fulva</name>
    <name type="common">Scarce chaser dragonfly</name>
    <name type="synonym">Libellula fulva</name>
    <dbReference type="NCBI Taxonomy" id="123851"/>
    <lineage>
        <taxon>Eukaryota</taxon>
        <taxon>Metazoa</taxon>
        <taxon>Ecdysozoa</taxon>
        <taxon>Arthropoda</taxon>
        <taxon>Hexapoda</taxon>
        <taxon>Insecta</taxon>
        <taxon>Pterygota</taxon>
        <taxon>Palaeoptera</taxon>
        <taxon>Odonata</taxon>
        <taxon>Epiprocta</taxon>
        <taxon>Anisoptera</taxon>
        <taxon>Libelluloidea</taxon>
        <taxon>Libellulidae</taxon>
        <taxon>Ladona</taxon>
    </lineage>
</organism>
<gene>
    <name evidence="9" type="ORF">J437_LFUL005152</name>
</gene>
<feature type="chain" id="PRO_5035471025" evidence="8">
    <location>
        <begin position="19"/>
        <end position="352"/>
    </location>
</feature>
<feature type="compositionally biased region" description="Basic and acidic residues" evidence="7">
    <location>
        <begin position="175"/>
        <end position="197"/>
    </location>
</feature>
<evidence type="ECO:0000256" key="6">
    <source>
        <dbReference type="ARBA" id="ARBA00023320"/>
    </source>
</evidence>
<comment type="caution">
    <text evidence="9">The sequence shown here is derived from an EMBL/GenBank/DDBJ whole genome shotgun (WGS) entry which is preliminary data.</text>
</comment>
<comment type="similarity">
    <text evidence="2">Belongs to the FARP (FMRFamide related peptide) family.</text>
</comment>
<dbReference type="GO" id="GO:0007218">
    <property type="term" value="P:neuropeptide signaling pathway"/>
    <property type="evidence" value="ECO:0007669"/>
    <property type="project" value="UniProtKB-KW"/>
</dbReference>
<evidence type="ECO:0000256" key="5">
    <source>
        <dbReference type="ARBA" id="ARBA00022815"/>
    </source>
</evidence>
<dbReference type="InterPro" id="IPR051041">
    <property type="entry name" value="FMRFamide-related_np"/>
</dbReference>
<dbReference type="GO" id="GO:0005576">
    <property type="term" value="C:extracellular region"/>
    <property type="evidence" value="ECO:0007669"/>
    <property type="project" value="UniProtKB-SubCell"/>
</dbReference>
<feature type="region of interest" description="Disordered" evidence="7">
    <location>
        <begin position="148"/>
        <end position="225"/>
    </location>
</feature>
<evidence type="ECO:0000313" key="9">
    <source>
        <dbReference type="EMBL" id="KAG8233946.1"/>
    </source>
</evidence>
<dbReference type="OrthoDB" id="5813613at2759"/>
<feature type="signal peptide" evidence="8">
    <location>
        <begin position="1"/>
        <end position="18"/>
    </location>
</feature>
<protein>
    <submittedName>
        <fullName evidence="9">Uncharacterized protein</fullName>
    </submittedName>
</protein>
<keyword evidence="4" id="KW-0677">Repeat</keyword>
<feature type="region of interest" description="Disordered" evidence="7">
    <location>
        <begin position="276"/>
        <end position="320"/>
    </location>
</feature>
<proteinExistence type="inferred from homology"/>
<feature type="compositionally biased region" description="Basic and acidic residues" evidence="7">
    <location>
        <begin position="276"/>
        <end position="301"/>
    </location>
</feature>
<feature type="compositionally biased region" description="Basic and acidic residues" evidence="7">
    <location>
        <begin position="79"/>
        <end position="89"/>
    </location>
</feature>
<keyword evidence="8" id="KW-0732">Signal</keyword>
<dbReference type="Pfam" id="PF01581">
    <property type="entry name" value="FARP"/>
    <property type="match status" value="9"/>
</dbReference>
<keyword evidence="6" id="KW-0527">Neuropeptide</keyword>
<dbReference type="AlphaFoldDB" id="A0A8K0P501"/>
<reference evidence="9" key="1">
    <citation type="submission" date="2013-04" db="EMBL/GenBank/DDBJ databases">
        <authorList>
            <person name="Qu J."/>
            <person name="Murali S.C."/>
            <person name="Bandaranaike D."/>
            <person name="Bellair M."/>
            <person name="Blankenburg K."/>
            <person name="Chao H."/>
            <person name="Dinh H."/>
            <person name="Doddapaneni H."/>
            <person name="Downs B."/>
            <person name="Dugan-Rocha S."/>
            <person name="Elkadiri S."/>
            <person name="Gnanaolivu R.D."/>
            <person name="Hernandez B."/>
            <person name="Javaid M."/>
            <person name="Jayaseelan J.C."/>
            <person name="Lee S."/>
            <person name="Li M."/>
            <person name="Ming W."/>
            <person name="Munidasa M."/>
            <person name="Muniz J."/>
            <person name="Nguyen L."/>
            <person name="Ongeri F."/>
            <person name="Osuji N."/>
            <person name="Pu L.-L."/>
            <person name="Puazo M."/>
            <person name="Qu C."/>
            <person name="Quiroz J."/>
            <person name="Raj R."/>
            <person name="Weissenberger G."/>
            <person name="Xin Y."/>
            <person name="Zou X."/>
            <person name="Han Y."/>
            <person name="Richards S."/>
            <person name="Worley K."/>
            <person name="Muzny D."/>
            <person name="Gibbs R."/>
        </authorList>
    </citation>
    <scope>NUCLEOTIDE SEQUENCE</scope>
    <source>
        <strain evidence="9">Sampled in the wild</strain>
    </source>
</reference>
<evidence type="ECO:0000256" key="4">
    <source>
        <dbReference type="ARBA" id="ARBA00022737"/>
    </source>
</evidence>
<evidence type="ECO:0000313" key="10">
    <source>
        <dbReference type="Proteomes" id="UP000792457"/>
    </source>
</evidence>
<evidence type="ECO:0000256" key="7">
    <source>
        <dbReference type="SAM" id="MobiDB-lite"/>
    </source>
</evidence>
<evidence type="ECO:0000256" key="8">
    <source>
        <dbReference type="SAM" id="SignalP"/>
    </source>
</evidence>
<keyword evidence="5" id="KW-0027">Amidation</keyword>
<dbReference type="Proteomes" id="UP000792457">
    <property type="component" value="Unassembled WGS sequence"/>
</dbReference>
<reference evidence="9" key="2">
    <citation type="submission" date="2017-10" db="EMBL/GenBank/DDBJ databases">
        <title>Ladona fulva Genome sequencing and assembly.</title>
        <authorList>
            <person name="Murali S."/>
            <person name="Richards S."/>
            <person name="Bandaranaike D."/>
            <person name="Bellair M."/>
            <person name="Blankenburg K."/>
            <person name="Chao H."/>
            <person name="Dinh H."/>
            <person name="Doddapaneni H."/>
            <person name="Dugan-Rocha S."/>
            <person name="Elkadiri S."/>
            <person name="Gnanaolivu R."/>
            <person name="Hernandez B."/>
            <person name="Skinner E."/>
            <person name="Javaid M."/>
            <person name="Lee S."/>
            <person name="Li M."/>
            <person name="Ming W."/>
            <person name="Munidasa M."/>
            <person name="Muniz J."/>
            <person name="Nguyen L."/>
            <person name="Hughes D."/>
            <person name="Osuji N."/>
            <person name="Pu L.-L."/>
            <person name="Puazo M."/>
            <person name="Qu C."/>
            <person name="Quiroz J."/>
            <person name="Raj R."/>
            <person name="Weissenberger G."/>
            <person name="Xin Y."/>
            <person name="Zou X."/>
            <person name="Han Y."/>
            <person name="Worley K."/>
            <person name="Muzny D."/>
            <person name="Gibbs R."/>
        </authorList>
    </citation>
    <scope>NUCLEOTIDE SEQUENCE</scope>
    <source>
        <strain evidence="9">Sampled in the wild</strain>
    </source>
</reference>
<evidence type="ECO:0000256" key="3">
    <source>
        <dbReference type="ARBA" id="ARBA00022525"/>
    </source>
</evidence>
<comment type="subcellular location">
    <subcellularLocation>
        <location evidence="1">Secreted</location>
    </subcellularLocation>
</comment>
<keyword evidence="3" id="KW-0964">Secreted</keyword>
<evidence type="ECO:0000256" key="1">
    <source>
        <dbReference type="ARBA" id="ARBA00004613"/>
    </source>
</evidence>
<sequence length="352" mass="39916">MLGVVWTLVLVALSLSSAATDQELSEAIAEATTSISSLATSSPPHSIRERSANLPAPDEEPEDTDGDAGDGDVNQGEEPSARRSERDCFRERAIRRSSLDKNFMRLGRSDKSSDSDDFARFGRNRNFIRFGRSGGIPGAGNNFIRLGRSDGNPEEEGDAMERSTRGSSTNFMRFGRKDNDQDTDVPRYIRNLPDRNFMRFGRSSPDLVRNGRTQQPGNLDRNFMRLGRGYSDDPISRVYRSSLDRNFMRFGRSNDRNFIRFGRGSSNNFMRFGKREMEDEEDKKNEEVTGESRVRAKRSTEEEVVTPAEEEAFPDDRNYASEGSPAFLVFPFLEDEEGQRDRRGRSNFIRFG</sequence>
<dbReference type="PANTHER" id="PTHR20986">
    <property type="entry name" value="FMRFAMIDE-RELATED PEPTIDES"/>
    <property type="match status" value="1"/>
</dbReference>